<dbReference type="RefSeq" id="WP_090589593.1">
    <property type="nucleotide sequence ID" value="NZ_CP104302.1"/>
</dbReference>
<sequence>MPSAGKSRTLARLGAGSLIAATALALSGCDAASPVGSSSDVRQVSVTGTGKTEGTPDTLTASLTVSETASDANTAMAEANEVQTTVLDALVGAGVDRTDIATSNVTLNPQTSNDGNTVTGYQATNTITLTIRNAESASKILGIAVFNGGDAMRINNVDYSISDDSQMVKDARAKAFADAQARAEQYAELAGMKLGKIISILESPASVDVPSPAFESRTAAEPSNVPLEPGKQTLTFTVDISWELD</sequence>
<feature type="signal peptide" evidence="2">
    <location>
        <begin position="1"/>
        <end position="32"/>
    </location>
</feature>
<evidence type="ECO:0000313" key="4">
    <source>
        <dbReference type="Proteomes" id="UP000230551"/>
    </source>
</evidence>
<evidence type="ECO:0000256" key="2">
    <source>
        <dbReference type="SAM" id="SignalP"/>
    </source>
</evidence>
<keyword evidence="2" id="KW-0732">Signal</keyword>
<dbReference type="Proteomes" id="UP000230551">
    <property type="component" value="Unassembled WGS sequence"/>
</dbReference>
<name>A0A2G5P7L5_9MYCO</name>
<protein>
    <submittedName>
        <fullName evidence="3">DUF541 domain-containing protein</fullName>
    </submittedName>
</protein>
<organism evidence="3 4">
    <name type="scientific">Mycolicibacterium brumae</name>
    <dbReference type="NCBI Taxonomy" id="85968"/>
    <lineage>
        <taxon>Bacteria</taxon>
        <taxon>Bacillati</taxon>
        <taxon>Actinomycetota</taxon>
        <taxon>Actinomycetes</taxon>
        <taxon>Mycobacteriales</taxon>
        <taxon>Mycobacteriaceae</taxon>
        <taxon>Mycolicibacterium</taxon>
    </lineage>
</organism>
<proteinExistence type="predicted"/>
<dbReference type="InterPro" id="IPR007497">
    <property type="entry name" value="SIMPL/DUF541"/>
</dbReference>
<keyword evidence="4" id="KW-1185">Reference proteome</keyword>
<dbReference type="InterPro" id="IPR052022">
    <property type="entry name" value="26kDa_periplasmic_antigen"/>
</dbReference>
<evidence type="ECO:0000256" key="1">
    <source>
        <dbReference type="SAM" id="MobiDB-lite"/>
    </source>
</evidence>
<accession>A0A2G5P7L5</accession>
<dbReference type="GO" id="GO:0006974">
    <property type="term" value="P:DNA damage response"/>
    <property type="evidence" value="ECO:0007669"/>
    <property type="project" value="TreeGrafter"/>
</dbReference>
<dbReference type="Gene3D" id="3.30.70.2970">
    <property type="entry name" value="Protein of unknown function (DUF541), domain 2"/>
    <property type="match status" value="1"/>
</dbReference>
<dbReference type="AlphaFoldDB" id="A0A2G5P7L5"/>
<dbReference type="PANTHER" id="PTHR34387:SF1">
    <property type="entry name" value="PERIPLASMIC IMMUNOGENIC PROTEIN"/>
    <property type="match status" value="1"/>
</dbReference>
<reference evidence="3 4" key="1">
    <citation type="journal article" date="2017" name="Infect. Genet. Evol.">
        <title>The new phylogeny of the genus Mycobacterium: The old and the news.</title>
        <authorList>
            <person name="Tortoli E."/>
            <person name="Fedrizzi T."/>
            <person name="Meehan C.J."/>
            <person name="Trovato A."/>
            <person name="Grottola A."/>
            <person name="Giacobazzi E."/>
            <person name="Serpini G.F."/>
            <person name="Tagliazucchi S."/>
            <person name="Fabio A."/>
            <person name="Bettua C."/>
            <person name="Bertorelli R."/>
            <person name="Frascaro F."/>
            <person name="De Sanctis V."/>
            <person name="Pecorari M."/>
            <person name="Jousson O."/>
            <person name="Segata N."/>
            <person name="Cirillo D.M."/>
        </authorList>
    </citation>
    <scope>NUCLEOTIDE SEQUENCE [LARGE SCALE GENOMIC DNA]</scope>
    <source>
        <strain evidence="3 4">CIP1034565</strain>
    </source>
</reference>
<evidence type="ECO:0000313" key="3">
    <source>
        <dbReference type="EMBL" id="PIB74013.1"/>
    </source>
</evidence>
<comment type="caution">
    <text evidence="3">The sequence shown here is derived from an EMBL/GenBank/DDBJ whole genome shotgun (WGS) entry which is preliminary data.</text>
</comment>
<dbReference type="STRING" id="85968.GCA_900073015_02583"/>
<dbReference type="Pfam" id="PF04402">
    <property type="entry name" value="SIMPL"/>
    <property type="match status" value="1"/>
</dbReference>
<dbReference type="PROSITE" id="PS51257">
    <property type="entry name" value="PROKAR_LIPOPROTEIN"/>
    <property type="match status" value="1"/>
</dbReference>
<dbReference type="Gene3D" id="3.30.110.170">
    <property type="entry name" value="Protein of unknown function (DUF541), domain 1"/>
    <property type="match status" value="1"/>
</dbReference>
<feature type="region of interest" description="Disordered" evidence="1">
    <location>
        <begin position="33"/>
        <end position="58"/>
    </location>
</feature>
<dbReference type="PANTHER" id="PTHR34387">
    <property type="entry name" value="SLR1258 PROTEIN"/>
    <property type="match status" value="1"/>
</dbReference>
<feature type="compositionally biased region" description="Polar residues" evidence="1">
    <location>
        <begin position="35"/>
        <end position="58"/>
    </location>
</feature>
<feature type="chain" id="PRO_5038749835" evidence="2">
    <location>
        <begin position="33"/>
        <end position="245"/>
    </location>
</feature>
<dbReference type="EMBL" id="PDCN02000021">
    <property type="protein sequence ID" value="PIB74013.1"/>
    <property type="molecule type" value="Genomic_DNA"/>
</dbReference>
<dbReference type="OrthoDB" id="5195768at2"/>
<gene>
    <name evidence="3" type="ORF">CQY22_014715</name>
</gene>